<protein>
    <recommendedName>
        <fullName evidence="4">ArsR family transcriptional regulator</fullName>
    </recommendedName>
</protein>
<dbReference type="InterPro" id="IPR055766">
    <property type="entry name" value="DUF7342"/>
</dbReference>
<evidence type="ECO:0000313" key="3">
    <source>
        <dbReference type="Proteomes" id="UP001596407"/>
    </source>
</evidence>
<feature type="compositionally biased region" description="Basic residues" evidence="1">
    <location>
        <begin position="176"/>
        <end position="199"/>
    </location>
</feature>
<organism evidence="2 3">
    <name type="scientific">Halorussus caseinilyticus</name>
    <dbReference type="NCBI Taxonomy" id="3034025"/>
    <lineage>
        <taxon>Archaea</taxon>
        <taxon>Methanobacteriati</taxon>
        <taxon>Methanobacteriota</taxon>
        <taxon>Stenosarchaea group</taxon>
        <taxon>Halobacteria</taxon>
        <taxon>Halobacteriales</taxon>
        <taxon>Haladaptataceae</taxon>
        <taxon>Halorussus</taxon>
    </lineage>
</organism>
<dbReference type="RefSeq" id="WP_382210087.1">
    <property type="nucleotide sequence ID" value="NZ_JBHSZH010000005.1"/>
</dbReference>
<dbReference type="InterPro" id="IPR045397">
    <property type="entry name" value="TumE-like"/>
</dbReference>
<accession>A0ABD5WUV5</accession>
<keyword evidence="3" id="KW-1185">Reference proteome</keyword>
<proteinExistence type="predicted"/>
<feature type="compositionally biased region" description="Basic and acidic residues" evidence="1">
    <location>
        <begin position="144"/>
        <end position="156"/>
    </location>
</feature>
<evidence type="ECO:0000313" key="2">
    <source>
        <dbReference type="EMBL" id="MFC7081568.1"/>
    </source>
</evidence>
<dbReference type="Pfam" id="PF24033">
    <property type="entry name" value="DUF7342"/>
    <property type="match status" value="1"/>
</dbReference>
<feature type="compositionally biased region" description="Low complexity" evidence="1">
    <location>
        <begin position="157"/>
        <end position="175"/>
    </location>
</feature>
<evidence type="ECO:0008006" key="4">
    <source>
        <dbReference type="Google" id="ProtNLM"/>
    </source>
</evidence>
<evidence type="ECO:0000256" key="1">
    <source>
        <dbReference type="SAM" id="MobiDB-lite"/>
    </source>
</evidence>
<dbReference type="AlphaFoldDB" id="A0ABD5WUV5"/>
<dbReference type="EMBL" id="JBHSZH010000005">
    <property type="protein sequence ID" value="MFC7081568.1"/>
    <property type="molecule type" value="Genomic_DNA"/>
</dbReference>
<dbReference type="Pfam" id="PF20126">
    <property type="entry name" value="TumE"/>
    <property type="match status" value="1"/>
</dbReference>
<reference evidence="2 3" key="1">
    <citation type="journal article" date="2019" name="Int. J. Syst. Evol. Microbiol.">
        <title>The Global Catalogue of Microorganisms (GCM) 10K type strain sequencing project: providing services to taxonomists for standard genome sequencing and annotation.</title>
        <authorList>
            <consortium name="The Broad Institute Genomics Platform"/>
            <consortium name="The Broad Institute Genome Sequencing Center for Infectious Disease"/>
            <person name="Wu L."/>
            <person name="Ma J."/>
        </authorList>
    </citation>
    <scope>NUCLEOTIDE SEQUENCE [LARGE SCALE GENOMIC DNA]</scope>
    <source>
        <strain evidence="2 3">DT72</strain>
    </source>
</reference>
<comment type="caution">
    <text evidence="2">The sequence shown here is derived from an EMBL/GenBank/DDBJ whole genome shotgun (WGS) entry which is preliminary data.</text>
</comment>
<gene>
    <name evidence="2" type="ORF">ACFQJ6_17115</name>
</gene>
<dbReference type="Proteomes" id="UP001596407">
    <property type="component" value="Unassembled WGS sequence"/>
</dbReference>
<name>A0ABD5WUV5_9EURY</name>
<feature type="compositionally biased region" description="Low complexity" evidence="1">
    <location>
        <begin position="123"/>
        <end position="143"/>
    </location>
</feature>
<sequence>MTNQNPSSSPPWEGDVNETAVEEWVEETTPFERVKDILDTTTEPQFAKEIAERAQVSEPTARKHLSTFAEVGRAEAVPAEQGTQYKRSAQSVAMSRIAAIHREYSKQELTHSIQRLRDKIASLETSTAQTTPTTSPTNSSLVTRDGKPSRAGEPSKRTSTWRKPPSRSTTSTRTTGRPRKRRRHHTQKRPSRKNGRKAHSPNGALEWTHRLKYMLPRDDLDGELGPPDVVAMEQICEVFLSLDGLVDESKTGLNDLLNPQELHVHLEDGIGDASWARFDVTWYRSGCYSFHHVDSETVNFRWDCHPKESAPKRHFHPAPNAPSKDAEASCIRVEEPKTVARAVHKLWRRAYDSNTPTNLNVAENPP</sequence>
<feature type="region of interest" description="Disordered" evidence="1">
    <location>
        <begin position="123"/>
        <end position="205"/>
    </location>
</feature>